<evidence type="ECO:0000259" key="1">
    <source>
        <dbReference type="Pfam" id="PF12323"/>
    </source>
</evidence>
<feature type="domain" description="Transposase putative helix-turn-helix" evidence="1">
    <location>
        <begin position="19"/>
        <end position="60"/>
    </location>
</feature>
<protein>
    <recommendedName>
        <fullName evidence="1">Transposase putative helix-turn-helix domain-containing protein</fullName>
    </recommendedName>
</protein>
<evidence type="ECO:0000313" key="2">
    <source>
        <dbReference type="EMBL" id="GAF88442.1"/>
    </source>
</evidence>
<feature type="non-terminal residue" evidence="2">
    <location>
        <position position="60"/>
    </location>
</feature>
<comment type="caution">
    <text evidence="2">The sequence shown here is derived from an EMBL/GenBank/DDBJ whole genome shotgun (WGS) entry which is preliminary data.</text>
</comment>
<name>X0TJX6_9ZZZZ</name>
<accession>X0TJX6</accession>
<dbReference type="InterPro" id="IPR021027">
    <property type="entry name" value="Transposase_put_HTH"/>
</dbReference>
<gene>
    <name evidence="2" type="ORF">S01H1_29210</name>
</gene>
<dbReference type="AlphaFoldDB" id="X0TJX6"/>
<sequence length="60" mass="7299">MNASLTDYKTHGMVCNVKVNKAYKYRIYPNRAQRVLLEKHFGCARFVYNHFLRQRIDWYA</sequence>
<dbReference type="Pfam" id="PF12323">
    <property type="entry name" value="HTH_OrfB_IS605"/>
    <property type="match status" value="1"/>
</dbReference>
<dbReference type="EMBL" id="BARS01017894">
    <property type="protein sequence ID" value="GAF88442.1"/>
    <property type="molecule type" value="Genomic_DNA"/>
</dbReference>
<organism evidence="2">
    <name type="scientific">marine sediment metagenome</name>
    <dbReference type="NCBI Taxonomy" id="412755"/>
    <lineage>
        <taxon>unclassified sequences</taxon>
        <taxon>metagenomes</taxon>
        <taxon>ecological metagenomes</taxon>
    </lineage>
</organism>
<proteinExistence type="predicted"/>
<reference evidence="2" key="1">
    <citation type="journal article" date="2014" name="Front. Microbiol.">
        <title>High frequency of phylogenetically diverse reductive dehalogenase-homologous genes in deep subseafloor sedimentary metagenomes.</title>
        <authorList>
            <person name="Kawai M."/>
            <person name="Futagami T."/>
            <person name="Toyoda A."/>
            <person name="Takaki Y."/>
            <person name="Nishi S."/>
            <person name="Hori S."/>
            <person name="Arai W."/>
            <person name="Tsubouchi T."/>
            <person name="Morono Y."/>
            <person name="Uchiyama I."/>
            <person name="Ito T."/>
            <person name="Fujiyama A."/>
            <person name="Inagaki F."/>
            <person name="Takami H."/>
        </authorList>
    </citation>
    <scope>NUCLEOTIDE SEQUENCE</scope>
    <source>
        <strain evidence="2">Expedition CK06-06</strain>
    </source>
</reference>